<proteinExistence type="predicted"/>
<reference evidence="1" key="2">
    <citation type="journal article" date="2022" name="New Phytol.">
        <title>Evolutionary transition to the ectomycorrhizal habit in the genomes of a hyperdiverse lineage of mushroom-forming fungi.</title>
        <authorList>
            <person name="Looney B."/>
            <person name="Miyauchi S."/>
            <person name="Morin E."/>
            <person name="Drula E."/>
            <person name="Courty P.E."/>
            <person name="Kohler A."/>
            <person name="Kuo A."/>
            <person name="LaButti K."/>
            <person name="Pangilinan J."/>
            <person name="Lipzen A."/>
            <person name="Riley R."/>
            <person name="Andreopoulos W."/>
            <person name="He G."/>
            <person name="Johnson J."/>
            <person name="Nolan M."/>
            <person name="Tritt A."/>
            <person name="Barry K.W."/>
            <person name="Grigoriev I.V."/>
            <person name="Nagy L.G."/>
            <person name="Hibbett D."/>
            <person name="Henrissat B."/>
            <person name="Matheny P.B."/>
            <person name="Labbe J."/>
            <person name="Martin F.M."/>
        </authorList>
    </citation>
    <scope>NUCLEOTIDE SEQUENCE</scope>
    <source>
        <strain evidence="1">FP105234-sp</strain>
    </source>
</reference>
<dbReference type="EMBL" id="MU276645">
    <property type="protein sequence ID" value="KAI0037954.1"/>
    <property type="molecule type" value="Genomic_DNA"/>
</dbReference>
<gene>
    <name evidence="1" type="ORF">FA95DRAFT_1339860</name>
</gene>
<sequence>MWLIFLSSSSAQSPRTIASHYLETSDEVWGTDIVADNAVQLIVISEIVASTRWSLALRVAHAASHPLYLPQPTCLSAAHAIVVPARSLRPSEYQRLTLRRDERSKTRLSVTASTAHLPGYGTIPFTHARATPSRARSGEAAGGG</sequence>
<accession>A0ACB8R1H6</accession>
<protein>
    <submittedName>
        <fullName evidence="1">Uncharacterized protein</fullName>
    </submittedName>
</protein>
<keyword evidence="2" id="KW-1185">Reference proteome</keyword>
<dbReference type="Proteomes" id="UP000814033">
    <property type="component" value="Unassembled WGS sequence"/>
</dbReference>
<name>A0ACB8R1H6_9AGAM</name>
<evidence type="ECO:0000313" key="2">
    <source>
        <dbReference type="Proteomes" id="UP000814033"/>
    </source>
</evidence>
<reference evidence="1" key="1">
    <citation type="submission" date="2021-02" db="EMBL/GenBank/DDBJ databases">
        <authorList>
            <consortium name="DOE Joint Genome Institute"/>
            <person name="Ahrendt S."/>
            <person name="Looney B.P."/>
            <person name="Miyauchi S."/>
            <person name="Morin E."/>
            <person name="Drula E."/>
            <person name="Courty P.E."/>
            <person name="Chicoki N."/>
            <person name="Fauchery L."/>
            <person name="Kohler A."/>
            <person name="Kuo A."/>
            <person name="Labutti K."/>
            <person name="Pangilinan J."/>
            <person name="Lipzen A."/>
            <person name="Riley R."/>
            <person name="Andreopoulos W."/>
            <person name="He G."/>
            <person name="Johnson J."/>
            <person name="Barry K.W."/>
            <person name="Grigoriev I.V."/>
            <person name="Nagy L."/>
            <person name="Hibbett D."/>
            <person name="Henrissat B."/>
            <person name="Matheny P.B."/>
            <person name="Labbe J."/>
            <person name="Martin F."/>
        </authorList>
    </citation>
    <scope>NUCLEOTIDE SEQUENCE</scope>
    <source>
        <strain evidence="1">FP105234-sp</strain>
    </source>
</reference>
<organism evidence="1 2">
    <name type="scientific">Auriscalpium vulgare</name>
    <dbReference type="NCBI Taxonomy" id="40419"/>
    <lineage>
        <taxon>Eukaryota</taxon>
        <taxon>Fungi</taxon>
        <taxon>Dikarya</taxon>
        <taxon>Basidiomycota</taxon>
        <taxon>Agaricomycotina</taxon>
        <taxon>Agaricomycetes</taxon>
        <taxon>Russulales</taxon>
        <taxon>Auriscalpiaceae</taxon>
        <taxon>Auriscalpium</taxon>
    </lineage>
</organism>
<evidence type="ECO:0000313" key="1">
    <source>
        <dbReference type="EMBL" id="KAI0037954.1"/>
    </source>
</evidence>
<comment type="caution">
    <text evidence="1">The sequence shown here is derived from an EMBL/GenBank/DDBJ whole genome shotgun (WGS) entry which is preliminary data.</text>
</comment>